<dbReference type="Pfam" id="PF04471">
    <property type="entry name" value="Mrr_cat"/>
    <property type="match status" value="1"/>
</dbReference>
<dbReference type="InterPro" id="IPR011856">
    <property type="entry name" value="tRNA_endonuc-like_dom_sf"/>
</dbReference>
<feature type="region of interest" description="Disordered" evidence="1">
    <location>
        <begin position="66"/>
        <end position="106"/>
    </location>
</feature>
<accession>A0A178T4S8</accession>
<evidence type="ECO:0000313" key="4">
    <source>
        <dbReference type="EMBL" id="OAO76480.1"/>
    </source>
</evidence>
<dbReference type="Proteomes" id="UP000078336">
    <property type="component" value="Unassembled WGS sequence"/>
</dbReference>
<dbReference type="PATRIC" id="fig|33934.7.peg.1860"/>
<feature type="transmembrane region" description="Helical" evidence="2">
    <location>
        <begin position="12"/>
        <end position="32"/>
    </location>
</feature>
<keyword evidence="2" id="KW-1133">Transmembrane helix</keyword>
<dbReference type="PANTHER" id="PTHR30015:SF7">
    <property type="entry name" value="TYPE IV METHYL-DIRECTED RESTRICTION ENZYME ECOKMRR"/>
    <property type="match status" value="1"/>
</dbReference>
<reference evidence="4 5" key="1">
    <citation type="submission" date="2016-03" db="EMBL/GenBank/DDBJ databases">
        <title>Spore heat resistance.</title>
        <authorList>
            <person name="Boekhorst J."/>
            <person name="Berendsen E.M."/>
            <person name="Wells-Bennik M.H."/>
            <person name="Kuipers O.P."/>
        </authorList>
    </citation>
    <scope>NUCLEOTIDE SEQUENCE [LARGE SCALE GENOMIC DNA]</scope>
    <source>
        <strain evidence="4 5">AF16</strain>
    </source>
</reference>
<dbReference type="OrthoDB" id="2964928at2"/>
<evidence type="ECO:0000256" key="2">
    <source>
        <dbReference type="SAM" id="Phobius"/>
    </source>
</evidence>
<keyword evidence="2" id="KW-0812">Transmembrane</keyword>
<dbReference type="PANTHER" id="PTHR30015">
    <property type="entry name" value="MRR RESTRICTION SYSTEM PROTEIN"/>
    <property type="match status" value="1"/>
</dbReference>
<protein>
    <recommendedName>
        <fullName evidence="3">Restriction endonuclease type IV Mrr domain-containing protein</fullName>
    </recommendedName>
</protein>
<dbReference type="EMBL" id="LUCQ01000157">
    <property type="protein sequence ID" value="OAO76480.1"/>
    <property type="molecule type" value="Genomic_DNA"/>
</dbReference>
<dbReference type="RefSeq" id="WP_064214500.1">
    <property type="nucleotide sequence ID" value="NZ_LUCQ01000157.1"/>
</dbReference>
<dbReference type="GO" id="GO:0009307">
    <property type="term" value="P:DNA restriction-modification system"/>
    <property type="evidence" value="ECO:0007669"/>
    <property type="project" value="InterPro"/>
</dbReference>
<dbReference type="InterPro" id="IPR011335">
    <property type="entry name" value="Restrct_endonuc-II-like"/>
</dbReference>
<sequence>MAKKMPSRRERKNAVISLFTFPAVIIGFYLLMKGVIGIIGLMVISLIALFIGSWAASYVPDMRKKENKNKNPYTGLPQKTAEKKPAKTSSSQKRTSQASSSQTTGKYNVRPDDVIIQLPLEELEGLEFEQLVYLYLKATGWKPIKTPETKDGGVDIVVINKTDGLKTAVQVKHYYRSKTQVTVKDIRELDSAKKNHRCIGTWFITSGTFTNAALVEADTRRMKTSDVTFVETKIIPWKEREAKRQVSAAKNKIPFGQA</sequence>
<proteinExistence type="predicted"/>
<feature type="compositionally biased region" description="Low complexity" evidence="1">
    <location>
        <begin position="87"/>
        <end position="104"/>
    </location>
</feature>
<evidence type="ECO:0000256" key="1">
    <source>
        <dbReference type="SAM" id="MobiDB-lite"/>
    </source>
</evidence>
<dbReference type="InterPro" id="IPR052906">
    <property type="entry name" value="Type_IV_Methyl-Rstrct_Enzyme"/>
</dbReference>
<organism evidence="4 5">
    <name type="scientific">Anoxybacillus flavithermus</name>
    <dbReference type="NCBI Taxonomy" id="33934"/>
    <lineage>
        <taxon>Bacteria</taxon>
        <taxon>Bacillati</taxon>
        <taxon>Bacillota</taxon>
        <taxon>Bacilli</taxon>
        <taxon>Bacillales</taxon>
        <taxon>Anoxybacillaceae</taxon>
        <taxon>Anoxybacillus</taxon>
    </lineage>
</organism>
<feature type="transmembrane region" description="Helical" evidence="2">
    <location>
        <begin position="38"/>
        <end position="59"/>
    </location>
</feature>
<keyword evidence="2" id="KW-0472">Membrane</keyword>
<feature type="domain" description="Restriction endonuclease type IV Mrr" evidence="3">
    <location>
        <begin position="121"/>
        <end position="222"/>
    </location>
</feature>
<evidence type="ECO:0000259" key="3">
    <source>
        <dbReference type="Pfam" id="PF04471"/>
    </source>
</evidence>
<dbReference type="GO" id="GO:0015666">
    <property type="term" value="F:restriction endodeoxyribonuclease activity"/>
    <property type="evidence" value="ECO:0007669"/>
    <property type="project" value="TreeGrafter"/>
</dbReference>
<evidence type="ECO:0000313" key="5">
    <source>
        <dbReference type="Proteomes" id="UP000078336"/>
    </source>
</evidence>
<gene>
    <name evidence="4" type="ORF">TAF16_2524</name>
</gene>
<name>A0A178T4S8_9BACL</name>
<dbReference type="InterPro" id="IPR007560">
    <property type="entry name" value="Restrct_endonuc_IV_Mrr"/>
</dbReference>
<dbReference type="Gene3D" id="3.40.1350.10">
    <property type="match status" value="1"/>
</dbReference>
<dbReference type="GO" id="GO:0003677">
    <property type="term" value="F:DNA binding"/>
    <property type="evidence" value="ECO:0007669"/>
    <property type="project" value="InterPro"/>
</dbReference>
<dbReference type="SUPFAM" id="SSF52980">
    <property type="entry name" value="Restriction endonuclease-like"/>
    <property type="match status" value="1"/>
</dbReference>
<comment type="caution">
    <text evidence="4">The sequence shown here is derived from an EMBL/GenBank/DDBJ whole genome shotgun (WGS) entry which is preliminary data.</text>
</comment>
<keyword evidence="5" id="KW-1185">Reference proteome</keyword>
<dbReference type="AlphaFoldDB" id="A0A178T4S8"/>